<dbReference type="RefSeq" id="WP_344142873.1">
    <property type="nucleotide sequence ID" value="NZ_BAAAQI010000006.1"/>
</dbReference>
<proteinExistence type="predicted"/>
<keyword evidence="3" id="KW-1185">Reference proteome</keyword>
<organism evidence="2 3">
    <name type="scientific">Streptomonospora arabica</name>
    <dbReference type="NCBI Taxonomy" id="412417"/>
    <lineage>
        <taxon>Bacteria</taxon>
        <taxon>Bacillati</taxon>
        <taxon>Actinomycetota</taxon>
        <taxon>Actinomycetes</taxon>
        <taxon>Streptosporangiales</taxon>
        <taxon>Nocardiopsidaceae</taxon>
        <taxon>Streptomonospora</taxon>
    </lineage>
</organism>
<name>A0ABV9SSA4_9ACTN</name>
<gene>
    <name evidence="2" type="ORF">ACFPCZ_21540</name>
</gene>
<evidence type="ECO:0000313" key="2">
    <source>
        <dbReference type="EMBL" id="MFC4869224.1"/>
    </source>
</evidence>
<accession>A0ABV9SSA4</accession>
<dbReference type="Proteomes" id="UP001595858">
    <property type="component" value="Unassembled WGS sequence"/>
</dbReference>
<reference evidence="3" key="1">
    <citation type="journal article" date="2019" name="Int. J. Syst. Evol. Microbiol.">
        <title>The Global Catalogue of Microorganisms (GCM) 10K type strain sequencing project: providing services to taxonomists for standard genome sequencing and annotation.</title>
        <authorList>
            <consortium name="The Broad Institute Genomics Platform"/>
            <consortium name="The Broad Institute Genome Sequencing Center for Infectious Disease"/>
            <person name="Wu L."/>
            <person name="Ma J."/>
        </authorList>
    </citation>
    <scope>NUCLEOTIDE SEQUENCE [LARGE SCALE GENOMIC DNA]</scope>
    <source>
        <strain evidence="3">CGMCC 4.7304</strain>
    </source>
</reference>
<comment type="caution">
    <text evidence="2">The sequence shown here is derived from an EMBL/GenBank/DDBJ whole genome shotgun (WGS) entry which is preliminary data.</text>
</comment>
<evidence type="ECO:0000313" key="3">
    <source>
        <dbReference type="Proteomes" id="UP001595858"/>
    </source>
</evidence>
<feature type="region of interest" description="Disordered" evidence="1">
    <location>
        <begin position="1"/>
        <end position="23"/>
    </location>
</feature>
<feature type="region of interest" description="Disordered" evidence="1">
    <location>
        <begin position="85"/>
        <end position="111"/>
    </location>
</feature>
<evidence type="ECO:0000256" key="1">
    <source>
        <dbReference type="SAM" id="MobiDB-lite"/>
    </source>
</evidence>
<evidence type="ECO:0008006" key="4">
    <source>
        <dbReference type="Google" id="ProtNLM"/>
    </source>
</evidence>
<sequence>MGDDLRTDANARGGRRSARREPAPRGFLGQELVDMGGLLLAAGAAHLLVLSLGHSDHGGRMLAAAGAALLAVSTLHRWCRHRAGTRASGGRPAARGTAAVPGGAGVPQAAGTDRERLWRVRVAVGDVPGGPAALTAQMARQGVDIRLLRVHPAAEEAADEAVDELYVAAPPGVGAEALRGAAARAGGRRPVVEPAGAHDPADTAARALSLLAGLVAGRRSLAEVLASVSGARDVARLGTPPPGLAAEELRRTEMTLPDPEGGVLVLRREVPFTPVEFARCRALVRAAATVHERLAAHPAPER</sequence>
<protein>
    <recommendedName>
        <fullName evidence="4">ACT domain-containing protein</fullName>
    </recommendedName>
</protein>
<dbReference type="EMBL" id="JBHSIY010000028">
    <property type="protein sequence ID" value="MFC4869224.1"/>
    <property type="molecule type" value="Genomic_DNA"/>
</dbReference>